<dbReference type="NCBIfam" id="NF000355">
    <property type="entry name" value="ribo_prot_ABC_F"/>
    <property type="match status" value="1"/>
</dbReference>
<keyword evidence="2 6" id="KW-0067">ATP-binding</keyword>
<dbReference type="GO" id="GO:0016887">
    <property type="term" value="F:ATP hydrolysis activity"/>
    <property type="evidence" value="ECO:0007669"/>
    <property type="project" value="InterPro"/>
</dbReference>
<feature type="domain" description="ABC transporter" evidence="5">
    <location>
        <begin position="294"/>
        <end position="484"/>
    </location>
</feature>
<proteinExistence type="predicted"/>
<keyword evidence="7" id="KW-1185">Reference proteome</keyword>
<name>A0A662Z2A3_9STAP</name>
<gene>
    <name evidence="6" type="ORF">SAMN05192557_0891</name>
</gene>
<dbReference type="SMART" id="SM00382">
    <property type="entry name" value="AAA"/>
    <property type="match status" value="2"/>
</dbReference>
<feature type="coiled-coil region" evidence="3">
    <location>
        <begin position="185"/>
        <end position="212"/>
    </location>
</feature>
<dbReference type="Pfam" id="PF00005">
    <property type="entry name" value="ABC_tran"/>
    <property type="match status" value="2"/>
</dbReference>
<dbReference type="InterPro" id="IPR003593">
    <property type="entry name" value="AAA+_ATPase"/>
</dbReference>
<dbReference type="GO" id="GO:0005524">
    <property type="term" value="F:ATP binding"/>
    <property type="evidence" value="ECO:0007669"/>
    <property type="project" value="UniProtKB-KW"/>
</dbReference>
<dbReference type="InterPro" id="IPR051309">
    <property type="entry name" value="ABCF_ATPase"/>
</dbReference>
<dbReference type="Gene3D" id="3.40.50.300">
    <property type="entry name" value="P-loop containing nucleotide triphosphate hydrolases"/>
    <property type="match status" value="3"/>
</dbReference>
<dbReference type="PROSITE" id="PS00211">
    <property type="entry name" value="ABC_TRANSPORTER_1"/>
    <property type="match status" value="2"/>
</dbReference>
<dbReference type="PANTHER" id="PTHR42855:SF2">
    <property type="entry name" value="DRUG RESISTANCE ABC TRANSPORTER,ATP-BINDING PROTEIN"/>
    <property type="match status" value="1"/>
</dbReference>
<evidence type="ECO:0000256" key="3">
    <source>
        <dbReference type="SAM" id="Coils"/>
    </source>
</evidence>
<dbReference type="InterPro" id="IPR017871">
    <property type="entry name" value="ABC_transporter-like_CS"/>
</dbReference>
<accession>A0A662Z2A3</accession>
<feature type="domain" description="ABC transporter" evidence="5">
    <location>
        <begin position="6"/>
        <end position="197"/>
    </location>
</feature>
<keyword evidence="3" id="KW-0175">Coiled coil</keyword>
<dbReference type="InterPro" id="IPR027417">
    <property type="entry name" value="P-loop_NTPase"/>
</dbReference>
<protein>
    <submittedName>
        <fullName evidence="6">Macrolide transport system ATP-binding/permease protein</fullName>
    </submittedName>
</protein>
<dbReference type="PROSITE" id="PS50893">
    <property type="entry name" value="ABC_TRANSPORTER_2"/>
    <property type="match status" value="2"/>
</dbReference>
<evidence type="ECO:0000313" key="7">
    <source>
        <dbReference type="Proteomes" id="UP000243605"/>
    </source>
</evidence>
<evidence type="ECO:0000313" key="6">
    <source>
        <dbReference type="EMBL" id="SEV93899.1"/>
    </source>
</evidence>
<dbReference type="CDD" id="cd03221">
    <property type="entry name" value="ABCF_EF-3"/>
    <property type="match status" value="2"/>
</dbReference>
<dbReference type="AlphaFoldDB" id="A0A662Z2A3"/>
<evidence type="ECO:0000256" key="2">
    <source>
        <dbReference type="ARBA" id="ARBA00022840"/>
    </source>
</evidence>
<dbReference type="RefSeq" id="WP_091474288.1">
    <property type="nucleotide sequence ID" value="NZ_FOIT01000002.1"/>
</dbReference>
<sequence length="484" mass="54864">MNQCTVKLKNVKKVYEGRTLFKIDELSAYIGDKIAIIGNNGAGKSTLLKIINNDITPDSGDVMIDESFNYLPQIAEPSFIDETIDFELLSRFNVPNNKQLSGGEQTKLRIIEAISTYKMGLLLDEPTTHLDKDSIDLVIEQLEYYYGTLIFVSHDRHFINKIANKIWEVKEGKLNVFNGNYDEFLEKKELEKKTLEAKSETIQKERARLTNAASKQQAYANKMSNYNKSQAKSHNVGRLAQSKQKDTVQKNAHKKAKAIESRIEQLEEVDLPEEMRTIKFPIKQSEVIHNKFPIIAQDLSIVRGEKLLLENTSFQFPFGKTIAITGPNGAGKSSLLHEIMNNDDIEKSPKLNIITYKQMDYKIGSTESVLFYVMEASGQEEPLVRSVLDRLNFNQTELNKSVSDISGGEATRLTLALLFLKHSNVIILDEPTNFIDITTINALEDFIKGYQGMIILVSHDRAFVDNVADVIYTIEDKKLKLVKN</sequence>
<evidence type="ECO:0000256" key="4">
    <source>
        <dbReference type="SAM" id="MobiDB-lite"/>
    </source>
</evidence>
<reference evidence="6 7" key="1">
    <citation type="submission" date="2016-10" db="EMBL/GenBank/DDBJ databases">
        <authorList>
            <person name="Varghese N."/>
            <person name="Submissions S."/>
        </authorList>
    </citation>
    <scope>NUCLEOTIDE SEQUENCE [LARGE SCALE GENOMIC DNA]</scope>
    <source>
        <strain evidence="6 7">IBRC-M10081</strain>
    </source>
</reference>
<dbReference type="PANTHER" id="PTHR42855">
    <property type="entry name" value="ABC TRANSPORTER ATP-BINDING SUBUNIT"/>
    <property type="match status" value="1"/>
</dbReference>
<dbReference type="EMBL" id="FOIT01000002">
    <property type="protein sequence ID" value="SEV93899.1"/>
    <property type="molecule type" value="Genomic_DNA"/>
</dbReference>
<dbReference type="Proteomes" id="UP000243605">
    <property type="component" value="Unassembled WGS sequence"/>
</dbReference>
<dbReference type="SUPFAM" id="SSF52540">
    <property type="entry name" value="P-loop containing nucleoside triphosphate hydrolases"/>
    <property type="match status" value="2"/>
</dbReference>
<evidence type="ECO:0000259" key="5">
    <source>
        <dbReference type="PROSITE" id="PS50893"/>
    </source>
</evidence>
<dbReference type="InterPro" id="IPR003439">
    <property type="entry name" value="ABC_transporter-like_ATP-bd"/>
</dbReference>
<dbReference type="OrthoDB" id="9760950at2"/>
<feature type="region of interest" description="Disordered" evidence="4">
    <location>
        <begin position="230"/>
        <end position="250"/>
    </location>
</feature>
<organism evidence="6 7">
    <name type="scientific">Aliicoccus persicus</name>
    <dbReference type="NCBI Taxonomy" id="930138"/>
    <lineage>
        <taxon>Bacteria</taxon>
        <taxon>Bacillati</taxon>
        <taxon>Bacillota</taxon>
        <taxon>Bacilli</taxon>
        <taxon>Bacillales</taxon>
        <taxon>Staphylococcaceae</taxon>
        <taxon>Aliicoccus</taxon>
    </lineage>
</organism>
<keyword evidence="1" id="KW-0547">Nucleotide-binding</keyword>
<evidence type="ECO:0000256" key="1">
    <source>
        <dbReference type="ARBA" id="ARBA00022741"/>
    </source>
</evidence>